<protein>
    <recommendedName>
        <fullName evidence="4">Lipoprotein</fullName>
    </recommendedName>
</protein>
<keyword evidence="1" id="KW-0732">Signal</keyword>
<gene>
    <name evidence="2" type="ORF">GCM10025778_15540</name>
</gene>
<evidence type="ECO:0000256" key="1">
    <source>
        <dbReference type="SAM" id="SignalP"/>
    </source>
</evidence>
<evidence type="ECO:0000313" key="2">
    <source>
        <dbReference type="EMBL" id="GAA5227021.1"/>
    </source>
</evidence>
<name>A0ABP9TKS1_9MICC</name>
<comment type="caution">
    <text evidence="2">The sequence shown here is derived from an EMBL/GenBank/DDBJ whole genome shotgun (WGS) entry which is preliminary data.</text>
</comment>
<dbReference type="PROSITE" id="PS51257">
    <property type="entry name" value="PROKAR_LIPOPROTEIN"/>
    <property type="match status" value="1"/>
</dbReference>
<evidence type="ECO:0008006" key="4">
    <source>
        <dbReference type="Google" id="ProtNLM"/>
    </source>
</evidence>
<reference evidence="3" key="1">
    <citation type="journal article" date="2019" name="Int. J. Syst. Evol. Microbiol.">
        <title>The Global Catalogue of Microorganisms (GCM) 10K type strain sequencing project: providing services to taxonomists for standard genome sequencing and annotation.</title>
        <authorList>
            <consortium name="The Broad Institute Genomics Platform"/>
            <consortium name="The Broad Institute Genome Sequencing Center for Infectious Disease"/>
            <person name="Wu L."/>
            <person name="Ma J."/>
        </authorList>
    </citation>
    <scope>NUCLEOTIDE SEQUENCE [LARGE SCALE GENOMIC DNA]</scope>
    <source>
        <strain evidence="3">JCM 18952</strain>
    </source>
</reference>
<feature type="chain" id="PRO_5045982662" description="Lipoprotein" evidence="1">
    <location>
        <begin position="34"/>
        <end position="157"/>
    </location>
</feature>
<accession>A0ABP9TKS1</accession>
<feature type="signal peptide" evidence="1">
    <location>
        <begin position="1"/>
        <end position="33"/>
    </location>
</feature>
<dbReference type="RefSeq" id="WP_210100903.1">
    <property type="nucleotide sequence ID" value="NZ_BAABLK010000026.1"/>
</dbReference>
<keyword evidence="3" id="KW-1185">Reference proteome</keyword>
<sequence>MKPRQDKKPVQFPTAGAFLAVSLLLGVSLTGCAQNSGYQESLASVADNAQGTFSLPRGEDAGAPIPLWETVLIVCPYSDTSLIPEPFAKDVQNLDTASTDSLQWLLFSDQNNVSRISVERSAIDFCQGESRPIEYESNRAWNAEKHDGAWVMTPTTD</sequence>
<proteinExistence type="predicted"/>
<dbReference type="Proteomes" id="UP001501257">
    <property type="component" value="Unassembled WGS sequence"/>
</dbReference>
<organism evidence="2 3">
    <name type="scientific">Paeniglutamicibacter antarcticus</name>
    <dbReference type="NCBI Taxonomy" id="494023"/>
    <lineage>
        <taxon>Bacteria</taxon>
        <taxon>Bacillati</taxon>
        <taxon>Actinomycetota</taxon>
        <taxon>Actinomycetes</taxon>
        <taxon>Micrococcales</taxon>
        <taxon>Micrococcaceae</taxon>
        <taxon>Paeniglutamicibacter</taxon>
    </lineage>
</organism>
<evidence type="ECO:0000313" key="3">
    <source>
        <dbReference type="Proteomes" id="UP001501257"/>
    </source>
</evidence>
<dbReference type="EMBL" id="BAABLK010000026">
    <property type="protein sequence ID" value="GAA5227021.1"/>
    <property type="molecule type" value="Genomic_DNA"/>
</dbReference>